<dbReference type="SMART" id="SM00862">
    <property type="entry name" value="Trans_reg_C"/>
    <property type="match status" value="1"/>
</dbReference>
<evidence type="ECO:0000256" key="4">
    <source>
        <dbReference type="ARBA" id="ARBA00023125"/>
    </source>
</evidence>
<dbReference type="Proteomes" id="UP001518989">
    <property type="component" value="Unassembled WGS sequence"/>
</dbReference>
<dbReference type="SUPFAM" id="SSF52172">
    <property type="entry name" value="CheY-like"/>
    <property type="match status" value="1"/>
</dbReference>
<gene>
    <name evidence="10" type="ORF">IAI61_21155</name>
</gene>
<dbReference type="InterPro" id="IPR016032">
    <property type="entry name" value="Sig_transdc_resp-reg_C-effctor"/>
</dbReference>
<dbReference type="PROSITE" id="PS50110">
    <property type="entry name" value="RESPONSE_REGULATORY"/>
    <property type="match status" value="1"/>
</dbReference>
<accession>A0ABS3KVP1</accession>
<evidence type="ECO:0000256" key="6">
    <source>
        <dbReference type="PROSITE-ProRule" id="PRU00169"/>
    </source>
</evidence>
<dbReference type="InterPro" id="IPR036388">
    <property type="entry name" value="WH-like_DNA-bd_sf"/>
</dbReference>
<evidence type="ECO:0000256" key="5">
    <source>
        <dbReference type="ARBA" id="ARBA00023163"/>
    </source>
</evidence>
<reference evidence="10 11" key="1">
    <citation type="submission" date="2020-09" db="EMBL/GenBank/DDBJ databases">
        <title>Roseomonas.</title>
        <authorList>
            <person name="Zhu W."/>
        </authorList>
    </citation>
    <scope>NUCLEOTIDE SEQUENCE [LARGE SCALE GENOMIC DNA]</scope>
    <source>
        <strain evidence="10 11">573</strain>
    </source>
</reference>
<evidence type="ECO:0000259" key="8">
    <source>
        <dbReference type="PROSITE" id="PS50110"/>
    </source>
</evidence>
<keyword evidence="11" id="KW-1185">Reference proteome</keyword>
<dbReference type="Pfam" id="PF00072">
    <property type="entry name" value="Response_reg"/>
    <property type="match status" value="1"/>
</dbReference>
<evidence type="ECO:0000256" key="2">
    <source>
        <dbReference type="ARBA" id="ARBA00023012"/>
    </source>
</evidence>
<keyword evidence="2" id="KW-0902">Two-component regulatory system</keyword>
<name>A0ABS3KVP1_9PROT</name>
<dbReference type="Gene3D" id="3.40.50.2300">
    <property type="match status" value="1"/>
</dbReference>
<dbReference type="InterPro" id="IPR039420">
    <property type="entry name" value="WalR-like"/>
</dbReference>
<keyword evidence="4 7" id="KW-0238">DNA-binding</keyword>
<feature type="domain" description="OmpR/PhoB-type" evidence="9">
    <location>
        <begin position="144"/>
        <end position="243"/>
    </location>
</feature>
<dbReference type="EMBL" id="JACTNG010000016">
    <property type="protein sequence ID" value="MBO1081551.1"/>
    <property type="molecule type" value="Genomic_DNA"/>
</dbReference>
<dbReference type="Pfam" id="PF00486">
    <property type="entry name" value="Trans_reg_C"/>
    <property type="match status" value="1"/>
</dbReference>
<evidence type="ECO:0000256" key="7">
    <source>
        <dbReference type="PROSITE-ProRule" id="PRU01091"/>
    </source>
</evidence>
<evidence type="ECO:0000313" key="10">
    <source>
        <dbReference type="EMBL" id="MBO1081551.1"/>
    </source>
</evidence>
<protein>
    <submittedName>
        <fullName evidence="10">Response regulator transcription factor</fullName>
    </submittedName>
</protein>
<dbReference type="PROSITE" id="PS51755">
    <property type="entry name" value="OMPR_PHOB"/>
    <property type="match status" value="1"/>
</dbReference>
<evidence type="ECO:0000259" key="9">
    <source>
        <dbReference type="PROSITE" id="PS51755"/>
    </source>
</evidence>
<dbReference type="PANTHER" id="PTHR48111">
    <property type="entry name" value="REGULATOR OF RPOS"/>
    <property type="match status" value="1"/>
</dbReference>
<dbReference type="Gene3D" id="1.10.10.10">
    <property type="entry name" value="Winged helix-like DNA-binding domain superfamily/Winged helix DNA-binding domain"/>
    <property type="match status" value="1"/>
</dbReference>
<organism evidence="10 11">
    <name type="scientific">Roseomonas haemaphysalidis</name>
    <dbReference type="NCBI Taxonomy" id="2768162"/>
    <lineage>
        <taxon>Bacteria</taxon>
        <taxon>Pseudomonadati</taxon>
        <taxon>Pseudomonadota</taxon>
        <taxon>Alphaproteobacteria</taxon>
        <taxon>Acetobacterales</taxon>
        <taxon>Roseomonadaceae</taxon>
        <taxon>Roseomonas</taxon>
    </lineage>
</organism>
<dbReference type="PANTHER" id="PTHR48111:SF4">
    <property type="entry name" value="DNA-BINDING DUAL TRANSCRIPTIONAL REGULATOR OMPR"/>
    <property type="match status" value="1"/>
</dbReference>
<comment type="caution">
    <text evidence="10">The sequence shown here is derived from an EMBL/GenBank/DDBJ whole genome shotgun (WGS) entry which is preliminary data.</text>
</comment>
<keyword evidence="3" id="KW-0805">Transcription regulation</keyword>
<dbReference type="InterPro" id="IPR001789">
    <property type="entry name" value="Sig_transdc_resp-reg_receiver"/>
</dbReference>
<evidence type="ECO:0000256" key="3">
    <source>
        <dbReference type="ARBA" id="ARBA00023015"/>
    </source>
</evidence>
<evidence type="ECO:0000313" key="11">
    <source>
        <dbReference type="Proteomes" id="UP001518989"/>
    </source>
</evidence>
<evidence type="ECO:0000256" key="1">
    <source>
        <dbReference type="ARBA" id="ARBA00022553"/>
    </source>
</evidence>
<sequence>MQAEQQGAARIADTAQDGGARAVEPLVYVVDDQREWADELSDVVGRYGFRIRTSYDWAGLEALLAEAQPEAILLDQHLGKVDTVSRLAQLRAATKAIIIIVTGNRSEVDRVLGLETGADDFLVKPVSGREVVAWLRARLRRPAEAEAEPPGWRFAVATRNLFRPNGQPIHLTTAEFELMQALVRAQSQPVSREDLSRLAFGRPWRFGDRSVDNAIVVLRRKLGDERVDGCIRTVRGIGYVFVGFPGA</sequence>
<keyword evidence="1 6" id="KW-0597">Phosphoprotein</keyword>
<proteinExistence type="predicted"/>
<dbReference type="InterPro" id="IPR011006">
    <property type="entry name" value="CheY-like_superfamily"/>
</dbReference>
<keyword evidence="5" id="KW-0804">Transcription</keyword>
<feature type="domain" description="Response regulatory" evidence="8">
    <location>
        <begin position="26"/>
        <end position="139"/>
    </location>
</feature>
<feature type="modified residue" description="4-aspartylphosphate" evidence="6">
    <location>
        <position position="75"/>
    </location>
</feature>
<feature type="DNA-binding region" description="OmpR/PhoB-type" evidence="7">
    <location>
        <begin position="144"/>
        <end position="243"/>
    </location>
</feature>
<dbReference type="SUPFAM" id="SSF46894">
    <property type="entry name" value="C-terminal effector domain of the bipartite response regulators"/>
    <property type="match status" value="1"/>
</dbReference>
<dbReference type="SMART" id="SM00448">
    <property type="entry name" value="REC"/>
    <property type="match status" value="1"/>
</dbReference>
<dbReference type="CDD" id="cd00383">
    <property type="entry name" value="trans_reg_C"/>
    <property type="match status" value="1"/>
</dbReference>
<dbReference type="Gene3D" id="6.10.250.690">
    <property type="match status" value="1"/>
</dbReference>
<dbReference type="RefSeq" id="WP_207419729.1">
    <property type="nucleotide sequence ID" value="NZ_CP061177.1"/>
</dbReference>
<dbReference type="InterPro" id="IPR001867">
    <property type="entry name" value="OmpR/PhoB-type_DNA-bd"/>
</dbReference>